<dbReference type="PANTHER" id="PTHR35936:SF17">
    <property type="entry name" value="ARGININE-BINDING EXTRACELLULAR PROTEIN ARTP"/>
    <property type="match status" value="1"/>
</dbReference>
<feature type="region of interest" description="Disordered" evidence="2">
    <location>
        <begin position="24"/>
        <end position="72"/>
    </location>
</feature>
<name>A0A9D2KNX7_9FIRM</name>
<organism evidence="5 6">
    <name type="scientific">Candidatus Lachnoclostridium stercoravium</name>
    <dbReference type="NCBI Taxonomy" id="2838633"/>
    <lineage>
        <taxon>Bacteria</taxon>
        <taxon>Bacillati</taxon>
        <taxon>Bacillota</taxon>
        <taxon>Clostridia</taxon>
        <taxon>Lachnospirales</taxon>
        <taxon>Lachnospiraceae</taxon>
    </lineage>
</organism>
<accession>A0A9D2KNX7</accession>
<feature type="compositionally biased region" description="Low complexity" evidence="2">
    <location>
        <begin position="24"/>
        <end position="39"/>
    </location>
</feature>
<sequence length="327" mass="34172">MKKKLFAVTLSACMALSLAACGGSSEETTAAAETTAASDSAEESTEAESAEESEAAEDGSEEAAEGEASAVDLSAVKTVSEGTLTVATSPDFAPYEFYAISEDGTPTLAGFDMALAQYIADYMGLDLEIITVDFDGVLTELQTKSVDLGMAGLSPDPKRESIMDFSDIYYLGGQSLVTTKDNADVYNSTEAINNPDVTVGAQTGSIQLDLANTNSPDADIISLPKVTDIITELLTGKMDAAYIETDVAKSYQKNYPDLEIVADVPYDQAGSAIGVCKDNPELLAAVNEAIAAAQEDGSLEDFIAEANEVASGQTYEGLLDSEGNIQE</sequence>
<dbReference type="Pfam" id="PF00497">
    <property type="entry name" value="SBP_bac_3"/>
    <property type="match status" value="1"/>
</dbReference>
<evidence type="ECO:0000256" key="1">
    <source>
        <dbReference type="ARBA" id="ARBA00022729"/>
    </source>
</evidence>
<protein>
    <submittedName>
        <fullName evidence="5">Transporter substrate-binding domain-containing protein</fullName>
    </submittedName>
</protein>
<dbReference type="SMART" id="SM00062">
    <property type="entry name" value="PBPb"/>
    <property type="match status" value="1"/>
</dbReference>
<feature type="compositionally biased region" description="Acidic residues" evidence="2">
    <location>
        <begin position="40"/>
        <end position="65"/>
    </location>
</feature>
<evidence type="ECO:0000259" key="4">
    <source>
        <dbReference type="SMART" id="SM00062"/>
    </source>
</evidence>
<reference evidence="5" key="2">
    <citation type="submission" date="2021-04" db="EMBL/GenBank/DDBJ databases">
        <authorList>
            <person name="Gilroy R."/>
        </authorList>
    </citation>
    <scope>NUCLEOTIDE SEQUENCE</scope>
    <source>
        <strain evidence="5">CHK178-16964</strain>
    </source>
</reference>
<feature type="chain" id="PRO_5039414175" evidence="3">
    <location>
        <begin position="20"/>
        <end position="327"/>
    </location>
</feature>
<dbReference type="PANTHER" id="PTHR35936">
    <property type="entry name" value="MEMBRANE-BOUND LYTIC MUREIN TRANSGLYCOSYLASE F"/>
    <property type="match status" value="1"/>
</dbReference>
<dbReference type="AlphaFoldDB" id="A0A9D2KNX7"/>
<comment type="caution">
    <text evidence="5">The sequence shown here is derived from an EMBL/GenBank/DDBJ whole genome shotgun (WGS) entry which is preliminary data.</text>
</comment>
<evidence type="ECO:0000313" key="5">
    <source>
        <dbReference type="EMBL" id="HJA70436.1"/>
    </source>
</evidence>
<dbReference type="PROSITE" id="PS51257">
    <property type="entry name" value="PROKAR_LIPOPROTEIN"/>
    <property type="match status" value="1"/>
</dbReference>
<reference evidence="5" key="1">
    <citation type="journal article" date="2021" name="PeerJ">
        <title>Extensive microbial diversity within the chicken gut microbiome revealed by metagenomics and culture.</title>
        <authorList>
            <person name="Gilroy R."/>
            <person name="Ravi A."/>
            <person name="Getino M."/>
            <person name="Pursley I."/>
            <person name="Horton D.L."/>
            <person name="Alikhan N.F."/>
            <person name="Baker D."/>
            <person name="Gharbi K."/>
            <person name="Hall N."/>
            <person name="Watson M."/>
            <person name="Adriaenssens E.M."/>
            <person name="Foster-Nyarko E."/>
            <person name="Jarju S."/>
            <person name="Secka A."/>
            <person name="Antonio M."/>
            <person name="Oren A."/>
            <person name="Chaudhuri R.R."/>
            <person name="La Ragione R."/>
            <person name="Hildebrand F."/>
            <person name="Pallen M.J."/>
        </authorList>
    </citation>
    <scope>NUCLEOTIDE SEQUENCE</scope>
    <source>
        <strain evidence="5">CHK178-16964</strain>
    </source>
</reference>
<keyword evidence="1 3" id="KW-0732">Signal</keyword>
<gene>
    <name evidence="5" type="ORF">IAA07_02510</name>
</gene>
<proteinExistence type="predicted"/>
<evidence type="ECO:0000256" key="2">
    <source>
        <dbReference type="SAM" id="MobiDB-lite"/>
    </source>
</evidence>
<dbReference type="Gene3D" id="3.40.190.10">
    <property type="entry name" value="Periplasmic binding protein-like II"/>
    <property type="match status" value="2"/>
</dbReference>
<dbReference type="SUPFAM" id="SSF53850">
    <property type="entry name" value="Periplasmic binding protein-like II"/>
    <property type="match status" value="1"/>
</dbReference>
<dbReference type="EMBL" id="DWZA01000022">
    <property type="protein sequence ID" value="HJA70436.1"/>
    <property type="molecule type" value="Genomic_DNA"/>
</dbReference>
<feature type="signal peptide" evidence="3">
    <location>
        <begin position="1"/>
        <end position="19"/>
    </location>
</feature>
<dbReference type="Proteomes" id="UP000823900">
    <property type="component" value="Unassembled WGS sequence"/>
</dbReference>
<evidence type="ECO:0000256" key="3">
    <source>
        <dbReference type="SAM" id="SignalP"/>
    </source>
</evidence>
<dbReference type="InterPro" id="IPR001638">
    <property type="entry name" value="Solute-binding_3/MltF_N"/>
</dbReference>
<feature type="domain" description="Solute-binding protein family 3/N-terminal" evidence="4">
    <location>
        <begin position="83"/>
        <end position="306"/>
    </location>
</feature>
<evidence type="ECO:0000313" key="6">
    <source>
        <dbReference type="Proteomes" id="UP000823900"/>
    </source>
</evidence>